<dbReference type="PROSITE" id="PS52019">
    <property type="entry name" value="PKS_MFAS_DH"/>
    <property type="match status" value="2"/>
</dbReference>
<keyword evidence="14" id="KW-1185">Reference proteome</keyword>
<gene>
    <name evidence="13" type="ORF">CI238_04968</name>
</gene>
<feature type="domain" description="Ketosynthase family 3 (KS3)" evidence="11">
    <location>
        <begin position="396"/>
        <end position="828"/>
    </location>
</feature>
<keyword evidence="5" id="KW-0560">Oxidoreductase</keyword>
<feature type="region of interest" description="N-terminal hotdog fold" evidence="8">
    <location>
        <begin position="2908"/>
        <end position="3042"/>
    </location>
</feature>
<dbReference type="Pfam" id="PF08240">
    <property type="entry name" value="ADH_N"/>
    <property type="match status" value="1"/>
</dbReference>
<dbReference type="PANTHER" id="PTHR43775">
    <property type="entry name" value="FATTY ACID SYNTHASE"/>
    <property type="match status" value="1"/>
</dbReference>
<reference evidence="13 14" key="1">
    <citation type="submission" date="2015-06" db="EMBL/GenBank/DDBJ databases">
        <title>Survival trade-offs in plant roots during colonization by closely related pathogenic and mutualistic fungi.</title>
        <authorList>
            <person name="Hacquard S."/>
            <person name="Kracher B."/>
            <person name="Hiruma K."/>
            <person name="Weinman A."/>
            <person name="Muench P."/>
            <person name="Garrido Oter R."/>
            <person name="Ver Loren van Themaat E."/>
            <person name="Dallerey J.-F."/>
            <person name="Damm U."/>
            <person name="Henrissat B."/>
            <person name="Lespinet O."/>
            <person name="Thon M."/>
            <person name="Kemen E."/>
            <person name="McHardy A.C."/>
            <person name="Schulze-Lefert P."/>
            <person name="O'Connell R.J."/>
        </authorList>
    </citation>
    <scope>NUCLEOTIDE SEQUENCE [LARGE SCALE GENOMIC DNA]</scope>
    <source>
        <strain evidence="13 14">MAFF 238704</strain>
    </source>
</reference>
<keyword evidence="3" id="KW-0808">Transferase</keyword>
<dbReference type="Gene3D" id="3.30.70.250">
    <property type="entry name" value="Malonyl-CoA ACP transacylase, ACP-binding"/>
    <property type="match status" value="1"/>
</dbReference>
<dbReference type="Gene3D" id="3.40.47.10">
    <property type="match status" value="2"/>
</dbReference>
<dbReference type="Pfam" id="PF00109">
    <property type="entry name" value="ketoacyl-synt"/>
    <property type="match status" value="2"/>
</dbReference>
<organism evidence="13 14">
    <name type="scientific">Colletotrichum incanum</name>
    <name type="common">Soybean anthracnose fungus</name>
    <dbReference type="NCBI Taxonomy" id="1573173"/>
    <lineage>
        <taxon>Eukaryota</taxon>
        <taxon>Fungi</taxon>
        <taxon>Dikarya</taxon>
        <taxon>Ascomycota</taxon>
        <taxon>Pezizomycotina</taxon>
        <taxon>Sordariomycetes</taxon>
        <taxon>Hypocreomycetidae</taxon>
        <taxon>Glomerellales</taxon>
        <taxon>Glomerellaceae</taxon>
        <taxon>Colletotrichum</taxon>
        <taxon>Colletotrichum spaethianum species complex</taxon>
    </lineage>
</organism>
<feature type="region of interest" description="C-terminal hotdog fold" evidence="8">
    <location>
        <begin position="1452"/>
        <end position="1603"/>
    </location>
</feature>
<dbReference type="InterPro" id="IPR020841">
    <property type="entry name" value="PKS_Beta-ketoAc_synthase_dom"/>
</dbReference>
<dbReference type="CDD" id="cd05195">
    <property type="entry name" value="enoyl_red"/>
    <property type="match status" value="1"/>
</dbReference>
<feature type="active site" description="Proton acceptor; for dehydratase activity" evidence="8">
    <location>
        <position position="2940"/>
    </location>
</feature>
<dbReference type="GO" id="GO:0006633">
    <property type="term" value="P:fatty acid biosynthetic process"/>
    <property type="evidence" value="ECO:0007669"/>
    <property type="project" value="InterPro"/>
</dbReference>
<keyword evidence="2" id="KW-0597">Phosphoprotein</keyword>
<proteinExistence type="predicted"/>
<dbReference type="PROSITE" id="PS52004">
    <property type="entry name" value="KS3_2"/>
    <property type="match status" value="2"/>
</dbReference>
<dbReference type="Pfam" id="PF00698">
    <property type="entry name" value="Acyl_transf_1"/>
    <property type="match status" value="2"/>
</dbReference>
<dbReference type="Gene3D" id="3.30.70.3290">
    <property type="match status" value="1"/>
</dbReference>
<dbReference type="PANTHER" id="PTHR43775:SF29">
    <property type="entry name" value="ASPERFURANONE POLYKETIDE SYNTHASE AFOG-RELATED"/>
    <property type="match status" value="1"/>
</dbReference>
<dbReference type="Proteomes" id="UP000076584">
    <property type="component" value="Unassembled WGS sequence"/>
</dbReference>
<sequence length="4435" mass="479319">MARPSNHILFFGDHMSDNVSMIRNLVRISKQSPAVQRLLDEAVDTLQLEFSRLSRLDHGWNKTFDSLIELAEANANAESEGGQNGVLTCALCCISRLGELVAHAERDVSILGTTSLSQSPVEVVGLCMGLLPATVAVAASDTSHIFGLARETIKVTIRMAYKIWHRMRLIDDSGGSWSLTFLRVTTEEATKIIDQFHDQCQIPMVRRVAVGVTSKGFVTLFGPPSTLAKLQTWPGAEQFRDATQVQTEAGGCVHTPYLPRLDADEILSDFSREFLEWPLDPLHKSRMASPDSFTYYEHQTLGGLLAAVMEDISHNVLRLDGTLENCAARLKAENKTDNMKLVVMGQNGHVPVMTSALKNVGITHEVMTNTPSASSTSQTTSNDESNNSLLSNRGQSGLIAIIGMSGRFPDNDTVQGFWEDLLDGKTHIREVPPDRFDVKSWYDPTLETKNSTTATKGAWLANPGLFDHRLFNISPREAAQIDPIHRYLLTCSYEALQHAGYNPGASLSMDGSNVSTFFGQLGEDWHDIIHEQGADIYYVPGIARTFAPSRVNYHYKFGGGSYAVDSACASSITTIVLACQALASRACDMALAGGGSMMYTPVPFSGLSRSGMISSTDGCRTFHDDADGYARGEGVGVVVLKRLEDALSDNDNILGVIRGSARTFSTTTTSITHPSHESQERVYKRVLAQSSLDASEIAYVEMHGTGTQAGDYEEMTSVINVLAPPGSRTKNNPLTVGTVKAAVGHGEAAAGVTALIKLLLMMREKVIPGQPGWPFKVNHRFPSLDPLNVRIATTHFPLKPSPKGDKKIKVMLNSFDASGGESCLAIEEPPRRHDYGQERASDPRTAHVVTLSGRTTASLVGNRRRLLEWLELHPNANLADVAYTTTARRMHEPLRAAYVTKSVVELVQQLQEADAKNDDPKAKPKPAGRVFLFTGQGSQYAAMGSVLFNTNKTFREKLLEYQQMATHMGLPSFLEAITNPDYLDVATTGQIQMAIVALEIGVAETLAHYGLKPTAVLGHSLGEYAALCIAGVFSITDALYLVGQRAMLMEKHLTPKTYAMLATSNTAEQLEAEYTSLGLSSCNIACKNAAAVTVASGTVEDIEKLEVHLKAKGTRTKVLRVPFGFHSPQVDPILDEFAELASGVVFKAPSVPVVSSYLGRVVAVGDQTVFNSQYLAKQCRGTVNFVDAVRAAEAAEKPSINKTLWIETGPEPVLLGLVRWTLPNLPLENLVGAIKASPSEDNWATLSGVLKAAYESGVDINWPEFHKNFKNCPSFPGFPTTSLPVVESEDINDAKTEVVANFTADTSEPNLLRAIEGHVVHGHVICPMSVLVDMALTAAKYCHFRLHGTSESPVMSVSDIAMNNALILQPSMPKKPLVRVKAALRKNEKSVGITFSWLKFKDENADPEEETGGTCTVQFDQEEKWPASVTSSLFLVKSRIEALRAASRDGRAHRLLKPVVYRMFAETVDYSEPFRGIDEAILDIECRDAISKVTLSPDTSPGNFVMNPFWTDALTHLGGFLINSGLRYGQQDILCMARGFESWRVIGANTAMTPGKTYTTYTFMQDVEGNLVVGDCYIFDEGDNLVQTLMGLKFQKLKKSVMEIVFGAVPSSHAVSTGAKPPAMNRQMLPTKPTLPQAVPLAPPAVGDTGHAVEQTSSTPSRPALVSSTETIEVTKDASELLKAVMSIVAQEAGCRPEDLVDDAIFADLGIDSLMGISILAVIERETELDLDSNFFIQHETVGEARSALEEILGVDCPQETSPSSQASPNQEASPLPVSPRDPTQLPTPPPERELFKNQEIGMLGQFVANPPTQTPKCPANTASKLAPELTAKMVHLSGPKGDSTATKLFLFADETGSSLSCIQLPALTCPKGTPITVWGVESPFSKNPEIWTGRSIQEMASITLESLRKQKMLGSSHILVGGLGAGAAIAIEVARLMQSETSSKIGGLAYPVGSRVMAEARKNSGTQYAAVNIIAAWSEIPASRWKGDSFWSATKKRNTSITKSGHFIKQDVSRFDASFFGISSAEASAMDPQHRLMTEVAYEAVESAGLPLEKLQGSKTGVWMGHFTSDYKEMLYRDPDGAPPYAATGLQKTSLANRISWLWDLRGPSFTLDTACSSSLVALHLACQSLRTGECDMAIVGGSNLMLGPDVFIFFGGQGFLSPDGKSKSFDISADGYGRGEGFAAVVLKRADDAILDGDPVRAVIRGTACNQDGHTKGFTLPSSEAQTSLIREVYALAGLDFQRTGYVEAHGTGTQAGDTEETLALSQTLSASHSAANKLLVGSVKSNIGHLEAAAGLAAVIKSVLVLEHGMIPPNIHLQTPNPKIPFDDWNLKVPTALTPFPTGKAKDGLRRISVNSFGYGGTNAHAILDDAASYLTSRAVNDGLHFTKLIGGRRELPVRRNTPNSVAGELESPKRLFPITSQDRNGLARTKKALSLYLKSSNFESWSEEKQANFLQDIAFTLSEKRSFFQWKTYAVASSSSIRDLVQVLEKKDAAVAETLSSRTPRLGFVFTGQGAQWPNMGMELFKAYATFRASVEAADAYLRDELGCEWSAIQELSETAKEKSKIAIAAYSQPLCTVLQVALVDLLREWNIRPHSVTGHSSGEIAAAYCMGALSRESAWKAAFFRGTLATALKETAPDIQGAMMALGLGPDAAAAMILRADADGQVSVACVNSPSSVTISGDVAGVDKVLAKSEEEGVFGRKLQVDTAYHSHHMQMVSQDYMESIYDLEVEPTASKSTIRMHTSVTGSAVENPEDLGPAHWVKNLVSPVQFASAIQDLVRPLATESNKRRRENAVDILVEIGPHSALQGPSLQSLKAIGVTNVPYFSVLSRNQNGVDTALGLVGTLFSHGYPVNFTFNNQNIISGRIPRTLVHLPSYQWNHTQKYWAESRVAREFRLRDYGARSLIGAPSPVKSTQERVWRGFLRLDEQPWVRDHKINGSILYPGAGFLAMAVEGARQLAFQQDLNKPRPIAGFRLRDVHLVAAMLVSPEKGEVEHTLALQPQSEDGWYRFTVASSVDGQSLTRNCTGLVLVEYEDTQVADSGMPLDEQEMIDAFRAAVSSCDNIIDTSQFYKKLEGIGFQYGPCFANITALSSCTDTAVGCIAVPDVGFTASDTDVGPEDLYHKRPHIVHPTFLDAVFHLGFAALMGNGRDMTSAMVPTQIDEIFLSTNLPIASGTHLRGFCRAKKAGLKTFEAEMAIMDEQESKLGLTIKGFYCSQVEGGPSKASGSTSTSVTKKYASKMVWRPHLGLLSSHDLEQWIRCNTKSVDEAVAEYIKLLHHINPSMSVQEFASTEMPELLISSLMSLGMETMLNTAHYTVYSTNDAAAVQVKAFLLQSLPVGLSDLINVAVLDFFSSSSAEALDSTVSLAADLIMASNLSNSETGNAKRALETSIARLNPKGRLLLIENDADKASKVIETAKQLGLTVEAKLDAVTGIVIVFNASYEASRQQSNSDIAIGKPVTVLIPPKASEAATSFFDALSTGLLSAGFAPSLVTWEPAEALALRDKTLISMIELETPFWQDLATAPNNTGEPAFTAARDLILSAQSVFWVTGFNDPAAEMVSGIARVVRNEVPGLSFRTLNVYDSLDACAARLVAQTFAGHDLKDLNDAEFKLEDGVVQVNRLVVDDAINDEMDKLVNAGTAATTRPTAKVALGSVDVSSSLRLAIEAAGDLDSLHFIEQQPPTEHESGLELAEDEVEISIKASCVSQVDLATVKGQTRSDPGALGMEASGVITRVGSKYDTRKFNPGDRVMVLAPGSHGTLLRAKADYVGMLPDNMSFEEAASIPVALATAWYALVHLARLSSSRDSLVSKTLLIHDALSTVGQQALHLAKHLGLVVIATVESYSQADILAKSYGVEPSNIVTISSTNVFSLAKVIKKLTPQRGGVDVAIDCSGTLAGERLRQTIDSLASLGHFIRCVVGNFATSTVAGISASNLNANTTISTVDVALLIQNRPDLLTGMLQSAFQFLREAKKQVLGPVRCFSAGSVAAAFRQVESNPQETTILTYSADDVVPAKLVVRPLDPSTSSSLRVTLDSDAIYVLCGGLGGLGRSLSTLLVEQFGARKLLFLSRSGAAAPSARQLLEDLQTSAAQPKVAAYSCDVSDRSSLERAVARAEIELEGKVKGVIQCAMVLRDVLWSNMSYQQWVESTLPKVQGTSNLSAVLPDVDFFVSLSSFAGVFGNRGQANYAAGNCYQDALARHRRRTLGLKAGFTIDVPIMRGIGVLAETGMLDSLRDWEIPYGIGEAEFHHIMQLAIRREILEPDQSSHQMILGIATGASAREAGIPPPFYLKDESKFMIMDRTDLRYLKGFSEDSMVSSAQEGEKQESIQTVLAGVADLDEASEAITQALVSRVAKMQQVALEEVDSSRFLHSYGVDSLVAIEIVNWALKEIKSKINVFDVMAGIPITALAENIARKSDLIPKEARQA</sequence>
<keyword evidence="1" id="KW-0596">Phosphopantetheine</keyword>
<dbReference type="GO" id="GO:0016491">
    <property type="term" value="F:oxidoreductase activity"/>
    <property type="evidence" value="ECO:0007669"/>
    <property type="project" value="UniProtKB-KW"/>
</dbReference>
<dbReference type="InterPro" id="IPR016039">
    <property type="entry name" value="Thiolase-like"/>
</dbReference>
<dbReference type="InterPro" id="IPR014030">
    <property type="entry name" value="Ketoacyl_synth_N"/>
</dbReference>
<dbReference type="SMART" id="SM00825">
    <property type="entry name" value="PKS_KS"/>
    <property type="match status" value="2"/>
</dbReference>
<dbReference type="InterPro" id="IPR009081">
    <property type="entry name" value="PP-bd_ACP"/>
</dbReference>
<keyword evidence="4" id="KW-0521">NADP</keyword>
<dbReference type="InterPro" id="IPR014043">
    <property type="entry name" value="Acyl_transferase_dom"/>
</dbReference>
<dbReference type="SMART" id="SM00822">
    <property type="entry name" value="PKS_KR"/>
    <property type="match status" value="1"/>
</dbReference>
<dbReference type="STRING" id="1573173.A0A161W9R9"/>
<dbReference type="SUPFAM" id="SSF51735">
    <property type="entry name" value="NAD(P)-binding Rossmann-fold domains"/>
    <property type="match status" value="2"/>
</dbReference>
<dbReference type="SUPFAM" id="SSF50129">
    <property type="entry name" value="GroES-like"/>
    <property type="match status" value="1"/>
</dbReference>
<feature type="compositionally biased region" description="Polar residues" evidence="9">
    <location>
        <begin position="1759"/>
        <end position="1773"/>
    </location>
</feature>
<dbReference type="InterPro" id="IPR042104">
    <property type="entry name" value="PKS_dehydratase_sf"/>
</dbReference>
<evidence type="ECO:0000256" key="8">
    <source>
        <dbReference type="PROSITE-ProRule" id="PRU01363"/>
    </source>
</evidence>
<dbReference type="SUPFAM" id="SSF47336">
    <property type="entry name" value="ACP-like"/>
    <property type="match status" value="2"/>
</dbReference>
<dbReference type="InterPro" id="IPR018201">
    <property type="entry name" value="Ketoacyl_synth_AS"/>
</dbReference>
<evidence type="ECO:0000256" key="5">
    <source>
        <dbReference type="ARBA" id="ARBA00023002"/>
    </source>
</evidence>
<feature type="active site" description="Proton donor; for dehydratase activity" evidence="8">
    <location>
        <position position="3141"/>
    </location>
</feature>
<dbReference type="CDD" id="cd00833">
    <property type="entry name" value="PKS"/>
    <property type="match status" value="2"/>
</dbReference>
<evidence type="ECO:0000256" key="3">
    <source>
        <dbReference type="ARBA" id="ARBA00022679"/>
    </source>
</evidence>
<dbReference type="GO" id="GO:0004312">
    <property type="term" value="F:fatty acid synthase activity"/>
    <property type="evidence" value="ECO:0007669"/>
    <property type="project" value="TreeGrafter"/>
</dbReference>
<comment type="caution">
    <text evidence="13">The sequence shown here is derived from an EMBL/GenBank/DDBJ whole genome shotgun (WGS) entry which is preliminary data.</text>
</comment>
<dbReference type="PROSITE" id="PS00606">
    <property type="entry name" value="KS3_1"/>
    <property type="match status" value="2"/>
</dbReference>
<feature type="domain" description="PKS/mFAS DH" evidence="12">
    <location>
        <begin position="1283"/>
        <end position="1603"/>
    </location>
</feature>
<dbReference type="InterPro" id="IPR006162">
    <property type="entry name" value="Ppantetheine_attach_site"/>
</dbReference>
<dbReference type="SUPFAM" id="SSF55048">
    <property type="entry name" value="Probable ACP-binding domain of malonyl-CoA ACP transacylase"/>
    <property type="match status" value="2"/>
</dbReference>
<feature type="region of interest" description="Disordered" evidence="9">
    <location>
        <begin position="1757"/>
        <end position="1793"/>
    </location>
</feature>
<name>A0A161W9R9_COLIC</name>
<dbReference type="SUPFAM" id="SSF53901">
    <property type="entry name" value="Thiolase-like"/>
    <property type="match status" value="2"/>
</dbReference>
<feature type="region of interest" description="C-terminal hotdog fold" evidence="8">
    <location>
        <begin position="3068"/>
        <end position="3230"/>
    </location>
</feature>
<dbReference type="GO" id="GO:0044550">
    <property type="term" value="P:secondary metabolite biosynthetic process"/>
    <property type="evidence" value="ECO:0007669"/>
    <property type="project" value="TreeGrafter"/>
</dbReference>
<dbReference type="GO" id="GO:0004315">
    <property type="term" value="F:3-oxoacyl-[acyl-carrier-protein] synthase activity"/>
    <property type="evidence" value="ECO:0007669"/>
    <property type="project" value="InterPro"/>
</dbReference>
<dbReference type="InterPro" id="IPR020806">
    <property type="entry name" value="PKS_PP-bd"/>
</dbReference>
<evidence type="ECO:0000313" key="13">
    <source>
        <dbReference type="EMBL" id="KZL84015.1"/>
    </source>
</evidence>
<dbReference type="InterPro" id="IPR049552">
    <property type="entry name" value="PKS_DH_N"/>
</dbReference>
<dbReference type="EMBL" id="LFIW01000993">
    <property type="protein sequence ID" value="KZL84015.1"/>
    <property type="molecule type" value="Genomic_DNA"/>
</dbReference>
<dbReference type="NCBIfam" id="TIGR04532">
    <property type="entry name" value="PT_fungal_PKS"/>
    <property type="match status" value="1"/>
</dbReference>
<evidence type="ECO:0000259" key="10">
    <source>
        <dbReference type="PROSITE" id="PS50075"/>
    </source>
</evidence>
<dbReference type="SMART" id="SM00827">
    <property type="entry name" value="PKS_AT"/>
    <property type="match status" value="2"/>
</dbReference>
<dbReference type="Pfam" id="PF21089">
    <property type="entry name" value="PKS_DH_N"/>
    <property type="match status" value="1"/>
</dbReference>
<dbReference type="PROSITE" id="PS00012">
    <property type="entry name" value="PHOSPHOPANTETHEINE"/>
    <property type="match status" value="1"/>
</dbReference>
<dbReference type="SUPFAM" id="SSF53474">
    <property type="entry name" value="alpha/beta-Hydrolases"/>
    <property type="match status" value="1"/>
</dbReference>
<protein>
    <submittedName>
        <fullName evidence="13">Polyketide synthase</fullName>
    </submittedName>
</protein>
<dbReference type="InterPro" id="IPR014031">
    <property type="entry name" value="Ketoacyl_synth_C"/>
</dbReference>
<dbReference type="SMART" id="SM00826">
    <property type="entry name" value="PKS_DH"/>
    <property type="match status" value="1"/>
</dbReference>
<evidence type="ECO:0000259" key="11">
    <source>
        <dbReference type="PROSITE" id="PS52004"/>
    </source>
</evidence>
<dbReference type="InterPro" id="IPR013149">
    <property type="entry name" value="ADH-like_C"/>
</dbReference>
<dbReference type="Pfam" id="PF14765">
    <property type="entry name" value="PS-DH"/>
    <property type="match status" value="2"/>
</dbReference>
<feature type="domain" description="Carrier" evidence="10">
    <location>
        <begin position="4348"/>
        <end position="4425"/>
    </location>
</feature>
<dbReference type="InterPro" id="IPR013154">
    <property type="entry name" value="ADH-like_N"/>
</dbReference>
<dbReference type="InterPro" id="IPR057326">
    <property type="entry name" value="KR_dom"/>
</dbReference>
<dbReference type="InterPro" id="IPR029058">
    <property type="entry name" value="AB_hydrolase_fold"/>
</dbReference>
<dbReference type="SMART" id="SM00829">
    <property type="entry name" value="PKS_ER"/>
    <property type="match status" value="1"/>
</dbReference>
<evidence type="ECO:0000256" key="6">
    <source>
        <dbReference type="ARBA" id="ARBA00023268"/>
    </source>
</evidence>
<feature type="region of interest" description="N-terminal hotdog fold" evidence="8">
    <location>
        <begin position="1283"/>
        <end position="1422"/>
    </location>
</feature>
<dbReference type="Gene3D" id="3.40.366.10">
    <property type="entry name" value="Malonyl-Coenzyme A Acyl Carrier Protein, domain 2"/>
    <property type="match status" value="3"/>
</dbReference>
<dbReference type="InterPro" id="IPR013968">
    <property type="entry name" value="PKS_KR"/>
</dbReference>
<dbReference type="Gene3D" id="3.10.129.110">
    <property type="entry name" value="Polyketide synthase dehydratase"/>
    <property type="match status" value="2"/>
</dbReference>
<dbReference type="Pfam" id="PF23297">
    <property type="entry name" value="ACP_SdgA_C"/>
    <property type="match status" value="1"/>
</dbReference>
<dbReference type="InterPro" id="IPR049900">
    <property type="entry name" value="PKS_mFAS_DH"/>
</dbReference>
<dbReference type="Pfam" id="PF00550">
    <property type="entry name" value="PP-binding"/>
    <property type="match status" value="1"/>
</dbReference>
<dbReference type="GO" id="GO:0031177">
    <property type="term" value="F:phosphopantetheine binding"/>
    <property type="evidence" value="ECO:0007669"/>
    <property type="project" value="InterPro"/>
</dbReference>
<dbReference type="PROSITE" id="PS50075">
    <property type="entry name" value="CARRIER"/>
    <property type="match status" value="2"/>
</dbReference>
<dbReference type="Pfam" id="PF02801">
    <property type="entry name" value="Ketoacyl-synt_C"/>
    <property type="match status" value="2"/>
</dbReference>
<feature type="active site" description="Proton acceptor; for dehydratase activity" evidence="8">
    <location>
        <position position="1318"/>
    </location>
</feature>
<dbReference type="InterPro" id="IPR020807">
    <property type="entry name" value="PKS_DH"/>
</dbReference>
<keyword evidence="6" id="KW-0511">Multifunctional enzyme</keyword>
<evidence type="ECO:0000256" key="2">
    <source>
        <dbReference type="ARBA" id="ARBA00022553"/>
    </source>
</evidence>
<dbReference type="InterPro" id="IPR050091">
    <property type="entry name" value="PKS_NRPS_Biosynth_Enz"/>
</dbReference>
<feature type="active site" description="Proton donor; for dehydratase activity" evidence="8">
    <location>
        <position position="1512"/>
    </location>
</feature>
<evidence type="ECO:0000259" key="12">
    <source>
        <dbReference type="PROSITE" id="PS52019"/>
    </source>
</evidence>
<dbReference type="InterPro" id="IPR016036">
    <property type="entry name" value="Malonyl_transacylase_ACP-bd"/>
</dbReference>
<dbReference type="SUPFAM" id="SSF52151">
    <property type="entry name" value="FabD/lysophospholipase-like"/>
    <property type="match status" value="2"/>
</dbReference>
<dbReference type="InterPro" id="IPR016035">
    <property type="entry name" value="Acyl_Trfase/lysoPLipase"/>
</dbReference>
<accession>A0A161W9R9</accession>
<dbReference type="Pfam" id="PF22621">
    <property type="entry name" value="CurL-like_PKS_C"/>
    <property type="match status" value="1"/>
</dbReference>
<dbReference type="InterPro" id="IPR032088">
    <property type="entry name" value="SAT"/>
</dbReference>
<dbReference type="Gene3D" id="3.40.50.720">
    <property type="entry name" value="NAD(P)-binding Rossmann-like Domain"/>
    <property type="match status" value="2"/>
</dbReference>
<dbReference type="Gene3D" id="3.90.180.10">
    <property type="entry name" value="Medium-chain alcohol dehydrogenases, catalytic domain"/>
    <property type="match status" value="1"/>
</dbReference>
<dbReference type="CDD" id="cd05274">
    <property type="entry name" value="KR_FAS_SDR_x"/>
    <property type="match status" value="1"/>
</dbReference>
<feature type="domain" description="PKS/mFAS DH" evidence="12">
    <location>
        <begin position="2908"/>
        <end position="3230"/>
    </location>
</feature>
<feature type="domain" description="Carrier" evidence="10">
    <location>
        <begin position="1676"/>
        <end position="1753"/>
    </location>
</feature>
<dbReference type="Pfam" id="PF16073">
    <property type="entry name" value="SAT"/>
    <property type="match status" value="1"/>
</dbReference>
<dbReference type="Pfam" id="PF00107">
    <property type="entry name" value="ADH_zinc_N"/>
    <property type="match status" value="1"/>
</dbReference>
<dbReference type="InterPro" id="IPR036291">
    <property type="entry name" value="NAD(P)-bd_dom_sf"/>
</dbReference>
<dbReference type="Pfam" id="PF16197">
    <property type="entry name" value="KAsynt_C_assoc"/>
    <property type="match status" value="1"/>
</dbReference>
<feature type="region of interest" description="Disordered" evidence="9">
    <location>
        <begin position="369"/>
        <end position="391"/>
    </location>
</feature>
<dbReference type="Pfam" id="PF08659">
    <property type="entry name" value="KR"/>
    <property type="match status" value="1"/>
</dbReference>
<dbReference type="SMART" id="SM00823">
    <property type="entry name" value="PKS_PP"/>
    <property type="match status" value="2"/>
</dbReference>
<evidence type="ECO:0000256" key="7">
    <source>
        <dbReference type="ARBA" id="ARBA00023315"/>
    </source>
</evidence>
<dbReference type="InterPro" id="IPR049551">
    <property type="entry name" value="PKS_DH_C"/>
</dbReference>
<dbReference type="InterPro" id="IPR001227">
    <property type="entry name" value="Ac_transferase_dom_sf"/>
</dbReference>
<dbReference type="InterPro" id="IPR032821">
    <property type="entry name" value="PKS_assoc"/>
</dbReference>
<feature type="domain" description="Ketosynthase family 3 (KS3)" evidence="11">
    <location>
        <begin position="1941"/>
        <end position="2373"/>
    </location>
</feature>
<evidence type="ECO:0000256" key="4">
    <source>
        <dbReference type="ARBA" id="ARBA00022857"/>
    </source>
</evidence>
<dbReference type="InterPro" id="IPR030918">
    <property type="entry name" value="PT_fungal_PKS"/>
</dbReference>
<dbReference type="InterPro" id="IPR036736">
    <property type="entry name" value="ACP-like_sf"/>
</dbReference>
<dbReference type="InterPro" id="IPR020843">
    <property type="entry name" value="ER"/>
</dbReference>
<evidence type="ECO:0000256" key="9">
    <source>
        <dbReference type="SAM" id="MobiDB-lite"/>
    </source>
</evidence>
<evidence type="ECO:0000313" key="14">
    <source>
        <dbReference type="Proteomes" id="UP000076584"/>
    </source>
</evidence>
<dbReference type="InterPro" id="IPR011032">
    <property type="entry name" value="GroES-like_sf"/>
</dbReference>
<evidence type="ECO:0000256" key="1">
    <source>
        <dbReference type="ARBA" id="ARBA00022450"/>
    </source>
</evidence>
<dbReference type="Gene3D" id="1.10.1200.10">
    <property type="entry name" value="ACP-like"/>
    <property type="match status" value="1"/>
</dbReference>
<keyword evidence="7" id="KW-0012">Acyltransferase</keyword>